<evidence type="ECO:0000256" key="1">
    <source>
        <dbReference type="SAM" id="MobiDB-lite"/>
    </source>
</evidence>
<feature type="region of interest" description="Disordered" evidence="1">
    <location>
        <begin position="1"/>
        <end position="35"/>
    </location>
</feature>
<proteinExistence type="predicted"/>
<organism evidence="2 3">
    <name type="scientific">Rubroshorea leprosula</name>
    <dbReference type="NCBI Taxonomy" id="152421"/>
    <lineage>
        <taxon>Eukaryota</taxon>
        <taxon>Viridiplantae</taxon>
        <taxon>Streptophyta</taxon>
        <taxon>Embryophyta</taxon>
        <taxon>Tracheophyta</taxon>
        <taxon>Spermatophyta</taxon>
        <taxon>Magnoliopsida</taxon>
        <taxon>eudicotyledons</taxon>
        <taxon>Gunneridae</taxon>
        <taxon>Pentapetalae</taxon>
        <taxon>rosids</taxon>
        <taxon>malvids</taxon>
        <taxon>Malvales</taxon>
        <taxon>Dipterocarpaceae</taxon>
        <taxon>Rubroshorea</taxon>
    </lineage>
</organism>
<evidence type="ECO:0000313" key="2">
    <source>
        <dbReference type="EMBL" id="GKV36383.1"/>
    </source>
</evidence>
<gene>
    <name evidence="2" type="ORF">SLEP1_g44523</name>
</gene>
<evidence type="ECO:0000313" key="3">
    <source>
        <dbReference type="Proteomes" id="UP001054252"/>
    </source>
</evidence>
<protein>
    <submittedName>
        <fullName evidence="2">Uncharacterized protein</fullName>
    </submittedName>
</protein>
<keyword evidence="3" id="KW-1185">Reference proteome</keyword>
<feature type="compositionally biased region" description="Basic residues" evidence="1">
    <location>
        <begin position="23"/>
        <end position="34"/>
    </location>
</feature>
<name>A0AAV5LGF6_9ROSI</name>
<comment type="caution">
    <text evidence="2">The sequence shown here is derived from an EMBL/GenBank/DDBJ whole genome shotgun (WGS) entry which is preliminary data.</text>
</comment>
<dbReference type="EMBL" id="BPVZ01000116">
    <property type="protein sequence ID" value="GKV36383.1"/>
    <property type="molecule type" value="Genomic_DNA"/>
</dbReference>
<reference evidence="2 3" key="1">
    <citation type="journal article" date="2021" name="Commun. Biol.">
        <title>The genome of Shorea leprosula (Dipterocarpaceae) highlights the ecological relevance of drought in aseasonal tropical rainforests.</title>
        <authorList>
            <person name="Ng K.K.S."/>
            <person name="Kobayashi M.J."/>
            <person name="Fawcett J.A."/>
            <person name="Hatakeyama M."/>
            <person name="Paape T."/>
            <person name="Ng C.H."/>
            <person name="Ang C.C."/>
            <person name="Tnah L.H."/>
            <person name="Lee C.T."/>
            <person name="Nishiyama T."/>
            <person name="Sese J."/>
            <person name="O'Brien M.J."/>
            <person name="Copetti D."/>
            <person name="Mohd Noor M.I."/>
            <person name="Ong R.C."/>
            <person name="Putra M."/>
            <person name="Sireger I.Z."/>
            <person name="Indrioko S."/>
            <person name="Kosugi Y."/>
            <person name="Izuno A."/>
            <person name="Isagi Y."/>
            <person name="Lee S.L."/>
            <person name="Shimizu K.K."/>
        </authorList>
    </citation>
    <scope>NUCLEOTIDE SEQUENCE [LARGE SCALE GENOMIC DNA]</scope>
    <source>
        <strain evidence="2">214</strain>
    </source>
</reference>
<dbReference type="AlphaFoldDB" id="A0AAV5LGF6"/>
<accession>A0AAV5LGF6</accession>
<sequence>MLATRNQHQHKKRTEKGKNSKAMIKKKEKKKKRGLQWFVRSGMQVVRQPWEGFGSIEGEKMMKIDAS</sequence>
<dbReference type="Proteomes" id="UP001054252">
    <property type="component" value="Unassembled WGS sequence"/>
</dbReference>